<accession>A0ABU9XMG1</accession>
<sequence>MKRNLRDIAIENSDQIVQEWLKQIGSLKEVNYTADISEELFDSNNREFVGVIFNSIKENGSTKIIEEFSGKIIHLGWPLSYITDGLQVFRSVTINTILSKLEKVDAEYISEVLNSVDSWVEPIIRQLVNEYSVSWEHVVSLQRIALQELSAPLIPVMDNITIMPLVGTIDTERAKFIMENLLEGVMRHNSEVVLIDITGVPVVDTMVAHHLFQATEAVRLLGAKCILVGIRPEIAQTIVNLGIDFSKLPTKSSLKKGFLLALEITNKSIVELDKKLESVEELLGTSKGSEGSYENTNIETT</sequence>
<dbReference type="PROSITE" id="PS50801">
    <property type="entry name" value="STAS"/>
    <property type="match status" value="1"/>
</dbReference>
<dbReference type="InterPro" id="IPR012292">
    <property type="entry name" value="Globin/Proto"/>
</dbReference>
<protein>
    <submittedName>
        <fullName evidence="3">RsbT co-antagonist protein RsbRA</fullName>
    </submittedName>
</protein>
<dbReference type="Pfam" id="PF08678">
    <property type="entry name" value="Rsbr_N"/>
    <property type="match status" value="1"/>
</dbReference>
<dbReference type="Proteomes" id="UP001444625">
    <property type="component" value="Unassembled WGS sequence"/>
</dbReference>
<gene>
    <name evidence="3" type="ORF">ABC228_18770</name>
</gene>
<reference evidence="3 4" key="1">
    <citation type="submission" date="2024-05" db="EMBL/GenBank/DDBJ databases">
        <authorList>
            <person name="Haq I."/>
            <person name="Ullah Z."/>
            <person name="Ahmad R."/>
            <person name="Li M."/>
            <person name="Tong Y."/>
        </authorList>
    </citation>
    <scope>NUCLEOTIDE SEQUENCE [LARGE SCALE GENOMIC DNA]</scope>
    <source>
        <strain evidence="3 4">16A2E</strain>
    </source>
</reference>
<keyword evidence="4" id="KW-1185">Reference proteome</keyword>
<dbReference type="InterPro" id="IPR014792">
    <property type="entry name" value="RsbRA_N"/>
</dbReference>
<keyword evidence="1" id="KW-0597">Phosphoprotein</keyword>
<dbReference type="RefSeq" id="WP_345826705.1">
    <property type="nucleotide sequence ID" value="NZ_JBDIML010000012.1"/>
</dbReference>
<proteinExistence type="predicted"/>
<name>A0ABU9XMG1_9BACI</name>
<evidence type="ECO:0000313" key="4">
    <source>
        <dbReference type="Proteomes" id="UP001444625"/>
    </source>
</evidence>
<evidence type="ECO:0000259" key="2">
    <source>
        <dbReference type="PROSITE" id="PS50801"/>
    </source>
</evidence>
<dbReference type="InterPro" id="IPR036513">
    <property type="entry name" value="STAS_dom_sf"/>
</dbReference>
<dbReference type="InterPro" id="IPR002645">
    <property type="entry name" value="STAS_dom"/>
</dbReference>
<organism evidence="3 4">
    <name type="scientific">Ornithinibacillus xuwenensis</name>
    <dbReference type="NCBI Taxonomy" id="3144668"/>
    <lineage>
        <taxon>Bacteria</taxon>
        <taxon>Bacillati</taxon>
        <taxon>Bacillota</taxon>
        <taxon>Bacilli</taxon>
        <taxon>Bacillales</taxon>
        <taxon>Bacillaceae</taxon>
        <taxon>Ornithinibacillus</taxon>
    </lineage>
</organism>
<feature type="domain" description="STAS" evidence="2">
    <location>
        <begin position="150"/>
        <end position="261"/>
    </location>
</feature>
<dbReference type="Gene3D" id="3.30.750.24">
    <property type="entry name" value="STAS domain"/>
    <property type="match status" value="1"/>
</dbReference>
<dbReference type="SUPFAM" id="SSF52091">
    <property type="entry name" value="SpoIIaa-like"/>
    <property type="match status" value="1"/>
</dbReference>
<dbReference type="PANTHER" id="PTHR33745">
    <property type="entry name" value="RSBT ANTAGONIST PROTEIN RSBS-RELATED"/>
    <property type="match status" value="1"/>
</dbReference>
<dbReference type="EMBL" id="JBDIML010000012">
    <property type="protein sequence ID" value="MEN2769210.1"/>
    <property type="molecule type" value="Genomic_DNA"/>
</dbReference>
<evidence type="ECO:0000313" key="3">
    <source>
        <dbReference type="EMBL" id="MEN2769210.1"/>
    </source>
</evidence>
<dbReference type="Gene3D" id="1.10.490.10">
    <property type="entry name" value="Globins"/>
    <property type="match status" value="1"/>
</dbReference>
<dbReference type="PANTHER" id="PTHR33745:SF3">
    <property type="entry name" value="RSBT CO-ANTAGONIST PROTEIN RSBRC"/>
    <property type="match status" value="1"/>
</dbReference>
<dbReference type="InterPro" id="IPR051932">
    <property type="entry name" value="Bact_StressResp_Reg"/>
</dbReference>
<evidence type="ECO:0000256" key="1">
    <source>
        <dbReference type="ARBA" id="ARBA00022553"/>
    </source>
</evidence>
<dbReference type="CDD" id="cd07041">
    <property type="entry name" value="STAS_RsbR_RsbS_like"/>
    <property type="match status" value="1"/>
</dbReference>
<comment type="caution">
    <text evidence="3">The sequence shown here is derived from an EMBL/GenBank/DDBJ whole genome shotgun (WGS) entry which is preliminary data.</text>
</comment>
<dbReference type="Pfam" id="PF01740">
    <property type="entry name" value="STAS"/>
    <property type="match status" value="1"/>
</dbReference>